<keyword evidence="2" id="KW-1185">Reference proteome</keyword>
<evidence type="ECO:0000313" key="1">
    <source>
        <dbReference type="EMBL" id="KAK4026126.1"/>
    </source>
</evidence>
<evidence type="ECO:0000313" key="2">
    <source>
        <dbReference type="Proteomes" id="UP001234178"/>
    </source>
</evidence>
<proteinExistence type="predicted"/>
<dbReference type="EMBL" id="JAOYFB010000038">
    <property type="protein sequence ID" value="KAK4026126.1"/>
    <property type="molecule type" value="Genomic_DNA"/>
</dbReference>
<organism evidence="1 2">
    <name type="scientific">Daphnia magna</name>
    <dbReference type="NCBI Taxonomy" id="35525"/>
    <lineage>
        <taxon>Eukaryota</taxon>
        <taxon>Metazoa</taxon>
        <taxon>Ecdysozoa</taxon>
        <taxon>Arthropoda</taxon>
        <taxon>Crustacea</taxon>
        <taxon>Branchiopoda</taxon>
        <taxon>Diplostraca</taxon>
        <taxon>Cladocera</taxon>
        <taxon>Anomopoda</taxon>
        <taxon>Daphniidae</taxon>
        <taxon>Daphnia</taxon>
    </lineage>
</organism>
<reference evidence="1 2" key="1">
    <citation type="journal article" date="2023" name="Nucleic Acids Res.">
        <title>The hologenome of Daphnia magna reveals possible DNA methylation and microbiome-mediated evolution of the host genome.</title>
        <authorList>
            <person name="Chaturvedi A."/>
            <person name="Li X."/>
            <person name="Dhandapani V."/>
            <person name="Marshall H."/>
            <person name="Kissane S."/>
            <person name="Cuenca-Cambronero M."/>
            <person name="Asole G."/>
            <person name="Calvet F."/>
            <person name="Ruiz-Romero M."/>
            <person name="Marangio P."/>
            <person name="Guigo R."/>
            <person name="Rago D."/>
            <person name="Mirbahai L."/>
            <person name="Eastwood N."/>
            <person name="Colbourne J.K."/>
            <person name="Zhou J."/>
            <person name="Mallon E."/>
            <person name="Orsini L."/>
        </authorList>
    </citation>
    <scope>NUCLEOTIDE SEQUENCE [LARGE SCALE GENOMIC DNA]</scope>
    <source>
        <strain evidence="1">LRV0_1</strain>
    </source>
</reference>
<gene>
    <name evidence="1" type="ORF">OUZ56_015146</name>
</gene>
<comment type="caution">
    <text evidence="1">The sequence shown here is derived from an EMBL/GenBank/DDBJ whole genome shotgun (WGS) entry which is preliminary data.</text>
</comment>
<dbReference type="Proteomes" id="UP001234178">
    <property type="component" value="Unassembled WGS sequence"/>
</dbReference>
<sequence length="120" mass="13901">MLANQVAGSHYSTWKFHSVIIGNTEDCCKIYENIRKFGHMLLLRSIMGSLRLGLEDDVSFSVSYILTLYVWASPKPTYYIAVDRNMKRPNLKEPIRRDDLVANAMNCSNRIKQLKAFHFN</sequence>
<protein>
    <submittedName>
        <fullName evidence="1">Uncharacterized protein</fullName>
    </submittedName>
</protein>
<name>A0ABR0ALY2_9CRUS</name>
<accession>A0ABR0ALY2</accession>